<dbReference type="EMBL" id="PPSL01000002">
    <property type="protein sequence ID" value="PQJ11801.1"/>
    <property type="molecule type" value="Genomic_DNA"/>
</dbReference>
<accession>A0A2S7SYW3</accession>
<sequence>MTPKKILLVGIDPYIIDFNGPEFAALPGLTAQKVEAGIKGAAQQLGDKGHEAEICWTDFGLTAANILEKKLQQTQFDIVLIGAGIRIPEKNFLLFEQMINVVHKQAPNARIGFNTHPTDTIAAVERQAF</sequence>
<dbReference type="Proteomes" id="UP000239872">
    <property type="component" value="Unassembled WGS sequence"/>
</dbReference>
<gene>
    <name evidence="1" type="ORF">CJD36_008380</name>
</gene>
<protein>
    <submittedName>
        <fullName evidence="1">Uncharacterized protein</fullName>
    </submittedName>
</protein>
<comment type="caution">
    <text evidence="1">The sequence shown here is derived from an EMBL/GenBank/DDBJ whole genome shotgun (WGS) entry which is preliminary data.</text>
</comment>
<proteinExistence type="predicted"/>
<name>A0A2S7SYW3_9BACT</name>
<dbReference type="AlphaFoldDB" id="A0A2S7SYW3"/>
<keyword evidence="2" id="KW-1185">Reference proteome</keyword>
<evidence type="ECO:0000313" key="2">
    <source>
        <dbReference type="Proteomes" id="UP000239872"/>
    </source>
</evidence>
<dbReference type="OrthoDB" id="1495085at2"/>
<evidence type="ECO:0000313" key="1">
    <source>
        <dbReference type="EMBL" id="PQJ11801.1"/>
    </source>
</evidence>
<organism evidence="1 2">
    <name type="scientific">Flavipsychrobacter stenotrophus</name>
    <dbReference type="NCBI Taxonomy" id="2077091"/>
    <lineage>
        <taxon>Bacteria</taxon>
        <taxon>Pseudomonadati</taxon>
        <taxon>Bacteroidota</taxon>
        <taxon>Chitinophagia</taxon>
        <taxon>Chitinophagales</taxon>
        <taxon>Chitinophagaceae</taxon>
        <taxon>Flavipsychrobacter</taxon>
    </lineage>
</organism>
<dbReference type="RefSeq" id="WP_105038681.1">
    <property type="nucleotide sequence ID" value="NZ_PPSL01000002.1"/>
</dbReference>
<reference evidence="1 2" key="1">
    <citation type="submission" date="2018-01" db="EMBL/GenBank/DDBJ databases">
        <title>A novel member of the phylum Bacteroidetes isolated from glacier ice.</title>
        <authorList>
            <person name="Liu Q."/>
            <person name="Xin Y.-H."/>
        </authorList>
    </citation>
    <scope>NUCLEOTIDE SEQUENCE [LARGE SCALE GENOMIC DNA]</scope>
    <source>
        <strain evidence="1 2">RB1R16</strain>
    </source>
</reference>